<dbReference type="InterPro" id="IPR006638">
    <property type="entry name" value="Elp3/MiaA/NifB-like_rSAM"/>
</dbReference>
<dbReference type="GO" id="GO:0051539">
    <property type="term" value="F:4 iron, 4 sulfur cluster binding"/>
    <property type="evidence" value="ECO:0007669"/>
    <property type="project" value="UniProtKB-KW"/>
</dbReference>
<keyword evidence="2" id="KW-0004">4Fe-4S</keyword>
<keyword evidence="5" id="KW-0408">Iron</keyword>
<dbReference type="InterPro" id="IPR007197">
    <property type="entry name" value="rSAM"/>
</dbReference>
<keyword evidence="3" id="KW-0949">S-adenosyl-L-methionine</keyword>
<name>A0A3B0UTK1_9ZZZZ</name>
<evidence type="ECO:0000259" key="8">
    <source>
        <dbReference type="PROSITE" id="PS51918"/>
    </source>
</evidence>
<evidence type="ECO:0000256" key="2">
    <source>
        <dbReference type="ARBA" id="ARBA00022485"/>
    </source>
</evidence>
<dbReference type="GO" id="GO:0061799">
    <property type="term" value="F:cyclic pyranopterin monophosphate synthase activity"/>
    <property type="evidence" value="ECO:0007669"/>
    <property type="project" value="TreeGrafter"/>
</dbReference>
<dbReference type="GO" id="GO:0061798">
    <property type="term" value="F:GTP 3',8'-cyclase activity"/>
    <property type="evidence" value="ECO:0007669"/>
    <property type="project" value="TreeGrafter"/>
</dbReference>
<evidence type="ECO:0000256" key="5">
    <source>
        <dbReference type="ARBA" id="ARBA00023004"/>
    </source>
</evidence>
<dbReference type="EC" id="4.1.99.18" evidence="9"/>
<dbReference type="SFLD" id="SFLDG01067">
    <property type="entry name" value="SPASM/twitch_domain_containing"/>
    <property type="match status" value="1"/>
</dbReference>
<dbReference type="Pfam" id="PF04055">
    <property type="entry name" value="Radical_SAM"/>
    <property type="match status" value="1"/>
</dbReference>
<evidence type="ECO:0000256" key="7">
    <source>
        <dbReference type="ARBA" id="ARBA00023150"/>
    </source>
</evidence>
<dbReference type="InterPro" id="IPR050105">
    <property type="entry name" value="MoCo_biosynth_MoaA/MoaC"/>
</dbReference>
<proteinExistence type="predicted"/>
<sequence>MFDRFNRKITYLRISVTDRCNLRCTYCMPEEGIPLLAHDSILKFEEIVDFTKYAVTRGVKKVRLTGGEPLVRKGIVGLVKEISSIEEIEDLSMTTNGILLDKFAHALKKAGLNRVNISMDTVNTGNYCKITREGNIEDVFRGIEAAQKAGLSPIKINCVLLGQENSEVQALKTFCEERGLQLRFIHQMNLRTGEFSKVKGGDGGNCSKCNRIRLLPNGDVKPCLFNGLAYNIRELGVEKAINLAIGNKPKAGTYNKSGTFNQIGG</sequence>
<accession>A0A3B0UTK1</accession>
<keyword evidence="7" id="KW-0501">Molybdenum cofactor biosynthesis</keyword>
<dbReference type="InterPro" id="IPR058240">
    <property type="entry name" value="rSAM_sf"/>
</dbReference>
<evidence type="ECO:0000256" key="4">
    <source>
        <dbReference type="ARBA" id="ARBA00022723"/>
    </source>
</evidence>
<dbReference type="SFLD" id="SFLDG01386">
    <property type="entry name" value="main_SPASM_domain-containing"/>
    <property type="match status" value="1"/>
</dbReference>
<dbReference type="PROSITE" id="PS01305">
    <property type="entry name" value="MOAA_NIFB_PQQE"/>
    <property type="match status" value="1"/>
</dbReference>
<dbReference type="Gene3D" id="3.20.20.70">
    <property type="entry name" value="Aldolase class I"/>
    <property type="match status" value="1"/>
</dbReference>
<dbReference type="SUPFAM" id="SSF102114">
    <property type="entry name" value="Radical SAM enzymes"/>
    <property type="match status" value="1"/>
</dbReference>
<dbReference type="GO" id="GO:0046872">
    <property type="term" value="F:metal ion binding"/>
    <property type="evidence" value="ECO:0007669"/>
    <property type="project" value="UniProtKB-KW"/>
</dbReference>
<dbReference type="PANTHER" id="PTHR22960:SF0">
    <property type="entry name" value="MOLYBDENUM COFACTOR BIOSYNTHESIS PROTEIN 1"/>
    <property type="match status" value="1"/>
</dbReference>
<dbReference type="GO" id="GO:0006777">
    <property type="term" value="P:Mo-molybdopterin cofactor biosynthetic process"/>
    <property type="evidence" value="ECO:0007669"/>
    <property type="project" value="UniProtKB-KW"/>
</dbReference>
<keyword evidence="6" id="KW-0411">Iron-sulfur</keyword>
<evidence type="ECO:0000256" key="6">
    <source>
        <dbReference type="ARBA" id="ARBA00023014"/>
    </source>
</evidence>
<dbReference type="InterPro" id="IPR000385">
    <property type="entry name" value="MoaA_NifB_PqqE_Fe-S-bd_CS"/>
</dbReference>
<dbReference type="InterPro" id="IPR013785">
    <property type="entry name" value="Aldolase_TIM"/>
</dbReference>
<organism evidence="9">
    <name type="scientific">hydrothermal vent metagenome</name>
    <dbReference type="NCBI Taxonomy" id="652676"/>
    <lineage>
        <taxon>unclassified sequences</taxon>
        <taxon>metagenomes</taxon>
        <taxon>ecological metagenomes</taxon>
    </lineage>
</organism>
<keyword evidence="4" id="KW-0479">Metal-binding</keyword>
<feature type="domain" description="Radical SAM core" evidence="8">
    <location>
        <begin position="4"/>
        <end position="238"/>
    </location>
</feature>
<gene>
    <name evidence="9" type="ORF">MNBD_BACTEROID01-2757</name>
</gene>
<dbReference type="SMART" id="SM00729">
    <property type="entry name" value="Elp3"/>
    <property type="match status" value="1"/>
</dbReference>
<dbReference type="CDD" id="cd01335">
    <property type="entry name" value="Radical_SAM"/>
    <property type="match status" value="1"/>
</dbReference>
<dbReference type="EMBL" id="UOEP01000194">
    <property type="protein sequence ID" value="VAW23414.1"/>
    <property type="molecule type" value="Genomic_DNA"/>
</dbReference>
<evidence type="ECO:0000256" key="3">
    <source>
        <dbReference type="ARBA" id="ARBA00022691"/>
    </source>
</evidence>
<reference evidence="9" key="1">
    <citation type="submission" date="2018-06" db="EMBL/GenBank/DDBJ databases">
        <authorList>
            <person name="Zhirakovskaya E."/>
        </authorList>
    </citation>
    <scope>NUCLEOTIDE SEQUENCE</scope>
</reference>
<evidence type="ECO:0000256" key="1">
    <source>
        <dbReference type="ARBA" id="ARBA00001966"/>
    </source>
</evidence>
<dbReference type="AlphaFoldDB" id="A0A3B0UTK1"/>
<dbReference type="SFLD" id="SFLDS00029">
    <property type="entry name" value="Radical_SAM"/>
    <property type="match status" value="1"/>
</dbReference>
<evidence type="ECO:0000313" key="9">
    <source>
        <dbReference type="EMBL" id="VAW23414.1"/>
    </source>
</evidence>
<protein>
    <submittedName>
        <fullName evidence="9">Cyclic pyranopterin phosphate synthase (MoaA)</fullName>
        <ecNumber evidence="9">4.1.99.18</ecNumber>
    </submittedName>
</protein>
<dbReference type="PROSITE" id="PS51918">
    <property type="entry name" value="RADICAL_SAM"/>
    <property type="match status" value="1"/>
</dbReference>
<dbReference type="PANTHER" id="PTHR22960">
    <property type="entry name" value="MOLYBDOPTERIN COFACTOR SYNTHESIS PROTEIN A"/>
    <property type="match status" value="1"/>
</dbReference>
<comment type="cofactor">
    <cofactor evidence="1">
        <name>[4Fe-4S] cluster</name>
        <dbReference type="ChEBI" id="CHEBI:49883"/>
    </cofactor>
</comment>
<keyword evidence="9" id="KW-0456">Lyase</keyword>